<dbReference type="RefSeq" id="WP_025550313.1">
    <property type="nucleotide sequence ID" value="NZ_BATN01000079.1"/>
</dbReference>
<dbReference type="FunFam" id="3.40.50.720:FF:000084">
    <property type="entry name" value="Short-chain dehydrogenase reductase"/>
    <property type="match status" value="1"/>
</dbReference>
<dbReference type="AlphaFoldDB" id="A0A292ZGX6"/>
<evidence type="ECO:0000313" key="8">
    <source>
        <dbReference type="Proteomes" id="UP000593663"/>
    </source>
</evidence>
<keyword evidence="2" id="KW-0560">Oxidoreductase</keyword>
<dbReference type="PROSITE" id="PS00061">
    <property type="entry name" value="ADH_SHORT"/>
    <property type="match status" value="1"/>
</dbReference>
<evidence type="ECO:0000313" key="6">
    <source>
        <dbReference type="EMBL" id="QOT70430.1"/>
    </source>
</evidence>
<sequence length="253" mass="26441">MDLQGLPAIVTGGASGLGLATARTLREQGAKVAIFDLNEDQGVSRAAEIGASFHQVDVSDDLSVARAMEAAAARDGTARLLVNCAGVALPARTVDRDGLAHDLDRFRRTIDVNLVGTFNTSSKFAARLIAADIADEDKGLIVNTASIAAFDGQIGTAAYTASKAGVAGMTLSLARDLAEHRIRVVSIAPGVFLTPMVEGFSPQVQSSLAAQVPHPRRLGQPREYAQFVLAIASNPMLNGETVRLDGAVRLGPR</sequence>
<comment type="catalytic activity">
    <reaction evidence="3">
        <text>2,5-dichlorocyclohexa-2,5-dien-1,4-diol + NAD(+) = 2,5-dichlorohydroquinone + NADH + H(+)</text>
        <dbReference type="Rhea" id="RHEA:15741"/>
        <dbReference type="ChEBI" id="CHEBI:15378"/>
        <dbReference type="ChEBI" id="CHEBI:27545"/>
        <dbReference type="ChEBI" id="CHEBI:28975"/>
        <dbReference type="ChEBI" id="CHEBI:57540"/>
        <dbReference type="ChEBI" id="CHEBI:57945"/>
    </reaction>
</comment>
<gene>
    <name evidence="6" type="ORF">H5V43_09665</name>
    <name evidence="5" type="ORF">SFOMI_2655</name>
</gene>
<evidence type="ECO:0000256" key="1">
    <source>
        <dbReference type="ARBA" id="ARBA00006484"/>
    </source>
</evidence>
<dbReference type="PANTHER" id="PTHR43658">
    <property type="entry name" value="SHORT-CHAIN DEHYDROGENASE/REDUCTASE"/>
    <property type="match status" value="1"/>
</dbReference>
<dbReference type="EMBL" id="CP060035">
    <property type="protein sequence ID" value="QOT70430.1"/>
    <property type="molecule type" value="Genomic_DNA"/>
</dbReference>
<name>A0A292ZGX6_SPHSA</name>
<organism evidence="5 7">
    <name type="scientific">Sphingobium fuliginis (strain ATCC 27551)</name>
    <dbReference type="NCBI Taxonomy" id="336203"/>
    <lineage>
        <taxon>Bacteria</taxon>
        <taxon>Pseudomonadati</taxon>
        <taxon>Pseudomonadota</taxon>
        <taxon>Alphaproteobacteria</taxon>
        <taxon>Sphingomonadales</taxon>
        <taxon>Sphingomonadaceae</taxon>
        <taxon>Sphingobium</taxon>
    </lineage>
</organism>
<reference evidence="6" key="6">
    <citation type="journal article" date="2021" name="Microbiol. Resour. Announc.">
        <title>Complete Genome Sequence of Sphingobium barthaii KK22, a High-Molecular-Weight Polycyclic Aromatic Hydrocarbon-Degrading Soil Bacterium.</title>
        <authorList>
            <person name="Mori J.F."/>
            <person name="Kanaly R.A."/>
        </authorList>
    </citation>
    <scope>NUCLEOTIDE SEQUENCE</scope>
    <source>
        <strain evidence="6">KK22</strain>
    </source>
</reference>
<dbReference type="Gene3D" id="3.40.50.720">
    <property type="entry name" value="NAD(P)-binding Rossmann-like Domain"/>
    <property type="match status" value="1"/>
</dbReference>
<dbReference type="PANTHER" id="PTHR43658:SF8">
    <property type="entry name" value="17-BETA-HYDROXYSTEROID DEHYDROGENASE 14-RELATED"/>
    <property type="match status" value="1"/>
</dbReference>
<evidence type="ECO:0000256" key="2">
    <source>
        <dbReference type="ARBA" id="ARBA00023002"/>
    </source>
</evidence>
<dbReference type="PRINTS" id="PR00081">
    <property type="entry name" value="GDHRDH"/>
</dbReference>
<dbReference type="SUPFAM" id="SSF51735">
    <property type="entry name" value="NAD(P)-binding Rossmann-fold domains"/>
    <property type="match status" value="1"/>
</dbReference>
<dbReference type="GO" id="GO:0016491">
    <property type="term" value="F:oxidoreductase activity"/>
    <property type="evidence" value="ECO:0007669"/>
    <property type="project" value="UniProtKB-KW"/>
</dbReference>
<dbReference type="Proteomes" id="UP000221538">
    <property type="component" value="Unassembled WGS sequence"/>
</dbReference>
<dbReference type="PRINTS" id="PR00080">
    <property type="entry name" value="SDRFAMILY"/>
</dbReference>
<comment type="similarity">
    <text evidence="1 4">Belongs to the short-chain dehydrogenases/reductases (SDR) family.</text>
</comment>
<dbReference type="EMBL" id="BEWI01000032">
    <property type="protein sequence ID" value="GAY22100.1"/>
    <property type="molecule type" value="Genomic_DNA"/>
</dbReference>
<protein>
    <submittedName>
        <fullName evidence="5">3-hydroxyacyl-CoA dehydrogenase</fullName>
    </submittedName>
    <submittedName>
        <fullName evidence="6">SDR family NAD(P)-dependent oxidoreductase</fullName>
    </submittedName>
</protein>
<dbReference type="InterPro" id="IPR036291">
    <property type="entry name" value="NAD(P)-bd_dom_sf"/>
</dbReference>
<dbReference type="InterPro" id="IPR002347">
    <property type="entry name" value="SDR_fam"/>
</dbReference>
<evidence type="ECO:0000256" key="3">
    <source>
        <dbReference type="ARBA" id="ARBA00051383"/>
    </source>
</evidence>
<dbReference type="KEGG" id="sbar:H5V43_09665"/>
<reference evidence="5 7" key="2">
    <citation type="journal article" date="2013" name="Environ. Sci. Technol.">
        <title>The 4-tert-butylphenol-utilizing bacterium Sphingobium fuliginis OMI can degrade bisphenols via phenolic ring hydroxylation and meta-cleavage pathway.</title>
        <authorList>
            <person name="Ogata Y."/>
            <person name="Goda S."/>
            <person name="Toyama T."/>
            <person name="Sei K."/>
            <person name="Ike M."/>
        </authorList>
    </citation>
    <scope>NUCLEOTIDE SEQUENCE [LARGE SCALE GENOMIC DNA]</scope>
    <source>
        <strain evidence="5 7">OMI</strain>
    </source>
</reference>
<evidence type="ECO:0000256" key="4">
    <source>
        <dbReference type="RuleBase" id="RU000363"/>
    </source>
</evidence>
<reference evidence="5" key="4">
    <citation type="submission" date="2017-10" db="EMBL/GenBank/DDBJ databases">
        <authorList>
            <person name="Banno H."/>
            <person name="Chua N.-H."/>
        </authorList>
    </citation>
    <scope>NUCLEOTIDE SEQUENCE</scope>
    <source>
        <strain evidence="5">OMI</strain>
    </source>
</reference>
<dbReference type="Proteomes" id="UP000593663">
    <property type="component" value="Chromosome 1"/>
</dbReference>
<reference evidence="5" key="3">
    <citation type="submission" date="2017-10" db="EMBL/GenBank/DDBJ databases">
        <title>Bioaugmenting a lab-scale membrane bioreactor with Sphingobium fuliginis OMI to degrade 4-tert-butylphenol.</title>
        <authorList>
            <person name="Takada K."/>
            <person name="Shiba T."/>
            <person name="Soda S."/>
            <person name="Inoue D."/>
            <person name="Miyake M."/>
            <person name="Eguchi M."/>
            <person name="Ike M."/>
        </authorList>
    </citation>
    <scope>NUCLEOTIDE SEQUENCE</scope>
    <source>
        <strain evidence="5">OMI</strain>
    </source>
</reference>
<evidence type="ECO:0000313" key="5">
    <source>
        <dbReference type="EMBL" id="GAY22100.1"/>
    </source>
</evidence>
<dbReference type="Pfam" id="PF00106">
    <property type="entry name" value="adh_short"/>
    <property type="match status" value="1"/>
</dbReference>
<evidence type="ECO:0000313" key="7">
    <source>
        <dbReference type="Proteomes" id="UP000221538"/>
    </source>
</evidence>
<proteinExistence type="inferred from homology"/>
<accession>A0A292ZGX6</accession>
<dbReference type="InterPro" id="IPR020904">
    <property type="entry name" value="Sc_DH/Rdtase_CS"/>
</dbReference>
<reference evidence="5 7" key="1">
    <citation type="journal article" date="2013" name="Biodegradation">
        <title>Occurrence of 4-tert-butylphenol (4-t-BP) biodegradation in an aquatic sample caused by the presence of Spirodela polyrrhiza and isolation of a 4-t-BP-utilizing bacterium.</title>
        <authorList>
            <person name="Ogata Y."/>
            <person name="Toyama T."/>
            <person name="Yu N."/>
            <person name="Wang X."/>
            <person name="Sei K."/>
            <person name="Ike M."/>
        </authorList>
    </citation>
    <scope>NUCLEOTIDE SEQUENCE [LARGE SCALE GENOMIC DNA]</scope>
    <source>
        <strain evidence="5 7">OMI</strain>
    </source>
</reference>
<reference evidence="8" key="5">
    <citation type="submission" date="2020-08" db="EMBL/GenBank/DDBJ databases">
        <title>Complete genome sequence of Sphingobium barthaii strain KK22, a high-molecular-weight polycyclic aromatic hydrocarbon-degrading soil bacterium.</title>
        <authorList>
            <person name="Mori J.F."/>
            <person name="Kanaly R.A."/>
        </authorList>
    </citation>
    <scope>NUCLEOTIDE SEQUENCE [LARGE SCALE GENOMIC DNA]</scope>
    <source>
        <strain evidence="8">KK22</strain>
    </source>
</reference>